<evidence type="ECO:0000313" key="1">
    <source>
        <dbReference type="EMBL" id="KGH26504.1"/>
    </source>
</evidence>
<dbReference type="AlphaFoldDB" id="A0A096F984"/>
<dbReference type="RefSeq" id="WP_080750618.1">
    <property type="nucleotide sequence ID" value="NZ_AWOR01000068.1"/>
</dbReference>
<accession>A0A096F984</accession>
<proteinExistence type="predicted"/>
<gene>
    <name evidence="1" type="ORF">P353_20275</name>
</gene>
<dbReference type="Proteomes" id="UP000029553">
    <property type="component" value="Unassembled WGS sequence"/>
</dbReference>
<name>A0A096F984_COMTE</name>
<protein>
    <submittedName>
        <fullName evidence="1">Membrane protein</fullName>
    </submittedName>
</protein>
<organism evidence="1 2">
    <name type="scientific">Comamonas testosteroni</name>
    <name type="common">Pseudomonas testosteroni</name>
    <dbReference type="NCBI Taxonomy" id="285"/>
    <lineage>
        <taxon>Bacteria</taxon>
        <taxon>Pseudomonadati</taxon>
        <taxon>Pseudomonadota</taxon>
        <taxon>Betaproteobacteria</taxon>
        <taxon>Burkholderiales</taxon>
        <taxon>Comamonadaceae</taxon>
        <taxon>Comamonas</taxon>
    </lineage>
</organism>
<reference evidence="1 2" key="1">
    <citation type="submission" date="2013-09" db="EMBL/GenBank/DDBJ databases">
        <title>High correlation between genotypes and phenotypes of environmental bacteria Comamonas testosteroni strains.</title>
        <authorList>
            <person name="Liu L."/>
            <person name="Zhu W."/>
            <person name="Xia X."/>
            <person name="Xu B."/>
            <person name="Luo M."/>
            <person name="Wang G."/>
        </authorList>
    </citation>
    <scope>NUCLEOTIDE SEQUENCE [LARGE SCALE GENOMIC DNA]</scope>
    <source>
        <strain evidence="1 2">JL40</strain>
    </source>
</reference>
<dbReference type="EMBL" id="AWOR01000068">
    <property type="protein sequence ID" value="KGH26504.1"/>
    <property type="molecule type" value="Genomic_DNA"/>
</dbReference>
<dbReference type="Pfam" id="PF11227">
    <property type="entry name" value="DUF3025"/>
    <property type="match status" value="1"/>
</dbReference>
<evidence type="ECO:0000313" key="2">
    <source>
        <dbReference type="Proteomes" id="UP000029553"/>
    </source>
</evidence>
<sequence length="290" mass="32561">MECMNPLRTACPGLSSASDAEAFLAIDWSRPWLSCLASAGRSMAERIAKGMPVYLALNDRLPPALSDHGWHFLPQEALPAGQAYEAFIHSRRSIPTRDNLHDFFNGLIWLHWPLLKQRLNALQAAEIARQGVGAQRGRLRDSITVLDENGGLLLAPQALCDALRDKRWQELFVGRRALWQQARLLPIGHALLEKLVQPRKAITAHVICVPLEQAPRLTSLAEADGWLDDQLRTQSCNLASKPYLPIPILGIPDWCLQNQNFSFYDDSLVFRAPRTAQTTQQRVLPERELA</sequence>
<comment type="caution">
    <text evidence="1">The sequence shown here is derived from an EMBL/GenBank/DDBJ whole genome shotgun (WGS) entry which is preliminary data.</text>
</comment>
<dbReference type="InterPro" id="IPR021390">
    <property type="entry name" value="DUF3025"/>
</dbReference>